<evidence type="ECO:0000256" key="1">
    <source>
        <dbReference type="ARBA" id="ARBA00005912"/>
    </source>
</evidence>
<feature type="non-terminal residue" evidence="8">
    <location>
        <position position="189"/>
    </location>
</feature>
<dbReference type="PANTHER" id="PTHR20982:SF3">
    <property type="entry name" value="MITOCHONDRIAL RIBOSOME RECYCLING FACTOR PSEUDO 1"/>
    <property type="match status" value="1"/>
</dbReference>
<evidence type="ECO:0000313" key="8">
    <source>
        <dbReference type="EMBL" id="ODV96797.1"/>
    </source>
</evidence>
<dbReference type="InterPro" id="IPR023584">
    <property type="entry name" value="Ribosome_recyc_fac_dom"/>
</dbReference>
<proteinExistence type="inferred from homology"/>
<dbReference type="InterPro" id="IPR036191">
    <property type="entry name" value="RRF_sf"/>
</dbReference>
<dbReference type="Pfam" id="PF01765">
    <property type="entry name" value="RRF"/>
    <property type="match status" value="1"/>
</dbReference>
<accession>A0A1E4TYH3</accession>
<feature type="coiled-coil region" evidence="6">
    <location>
        <begin position="111"/>
        <end position="178"/>
    </location>
</feature>
<evidence type="ECO:0000256" key="4">
    <source>
        <dbReference type="ARBA" id="ARBA00024909"/>
    </source>
</evidence>
<dbReference type="GO" id="GO:0005739">
    <property type="term" value="C:mitochondrion"/>
    <property type="evidence" value="ECO:0007669"/>
    <property type="project" value="EnsemblFungi"/>
</dbReference>
<name>A0A1E4TYH3_PACTA</name>
<evidence type="ECO:0000256" key="2">
    <source>
        <dbReference type="ARBA" id="ARBA00020581"/>
    </source>
</evidence>
<dbReference type="GO" id="GO:0043023">
    <property type="term" value="F:ribosomal large subunit binding"/>
    <property type="evidence" value="ECO:0007669"/>
    <property type="project" value="TreeGrafter"/>
</dbReference>
<sequence>IDGKKVLVAVEKNFEKCLDAHQKKITEIKLGKSNPKLFDRLKLNIDGKEVLFTAVAQTTTKGGRSLNVTVFDPKNAKTVVSAILASGLNMNPEMDTKNPQLLTVPLPPPTAESKMENLKNLKENFEYFKNNNSNKFSLNFVRSEYLKNFKKSKLDDDLKKTVAEIEKLHKKYAELLNEQFKAAEKSLMK</sequence>
<comment type="similarity">
    <text evidence="1">Belongs to the RRF family.</text>
</comment>
<dbReference type="AlphaFoldDB" id="A0A1E4TYH3"/>
<dbReference type="EMBL" id="KV454012">
    <property type="protein sequence ID" value="ODV96797.1"/>
    <property type="molecule type" value="Genomic_DNA"/>
</dbReference>
<reference evidence="9" key="1">
    <citation type="submission" date="2016-05" db="EMBL/GenBank/DDBJ databases">
        <title>Comparative genomics of biotechnologically important yeasts.</title>
        <authorList>
            <consortium name="DOE Joint Genome Institute"/>
            <person name="Riley R."/>
            <person name="Haridas S."/>
            <person name="Wolfe K.H."/>
            <person name="Lopes M.R."/>
            <person name="Hittinger C.T."/>
            <person name="Goker M."/>
            <person name="Salamov A."/>
            <person name="Wisecaver J."/>
            <person name="Long T.M."/>
            <person name="Aerts A.L."/>
            <person name="Barry K."/>
            <person name="Choi C."/>
            <person name="Clum A."/>
            <person name="Coughlan A.Y."/>
            <person name="Deshpande S."/>
            <person name="Douglass A.P."/>
            <person name="Hanson S.J."/>
            <person name="Klenk H.-P."/>
            <person name="Labutti K."/>
            <person name="Lapidus A."/>
            <person name="Lindquist E."/>
            <person name="Lipzen A."/>
            <person name="Meier-Kolthoff J.P."/>
            <person name="Ohm R.A."/>
            <person name="Otillar R.P."/>
            <person name="Pangilinan J."/>
            <person name="Peng Y."/>
            <person name="Rokas A."/>
            <person name="Rosa C.A."/>
            <person name="Scheuner C."/>
            <person name="Sibirny A.A."/>
            <person name="Slot J.C."/>
            <person name="Stielow J.B."/>
            <person name="Sun H."/>
            <person name="Kurtzman C.P."/>
            <person name="Blackwell M."/>
            <person name="Grigoriev I.V."/>
            <person name="Jeffries T.W."/>
        </authorList>
    </citation>
    <scope>NUCLEOTIDE SEQUENCE [LARGE SCALE GENOMIC DNA]</scope>
    <source>
        <strain evidence="9">NRRL Y-2460</strain>
    </source>
</reference>
<feature type="non-terminal residue" evidence="8">
    <location>
        <position position="1"/>
    </location>
</feature>
<dbReference type="SUPFAM" id="SSF55194">
    <property type="entry name" value="Ribosome recycling factor, RRF"/>
    <property type="match status" value="1"/>
</dbReference>
<dbReference type="OrthoDB" id="407355at2759"/>
<keyword evidence="6" id="KW-0175">Coiled coil</keyword>
<evidence type="ECO:0000256" key="6">
    <source>
        <dbReference type="SAM" id="Coils"/>
    </source>
</evidence>
<dbReference type="InterPro" id="IPR002661">
    <property type="entry name" value="Ribosome_recyc_fac"/>
</dbReference>
<evidence type="ECO:0000313" key="9">
    <source>
        <dbReference type="Proteomes" id="UP000094236"/>
    </source>
</evidence>
<dbReference type="STRING" id="669874.A0A1E4TYH3"/>
<dbReference type="Proteomes" id="UP000094236">
    <property type="component" value="Unassembled WGS sequence"/>
</dbReference>
<dbReference type="PANTHER" id="PTHR20982">
    <property type="entry name" value="RIBOSOME RECYCLING FACTOR"/>
    <property type="match status" value="1"/>
</dbReference>
<organism evidence="8 9">
    <name type="scientific">Pachysolen tannophilus NRRL Y-2460</name>
    <dbReference type="NCBI Taxonomy" id="669874"/>
    <lineage>
        <taxon>Eukaryota</taxon>
        <taxon>Fungi</taxon>
        <taxon>Dikarya</taxon>
        <taxon>Ascomycota</taxon>
        <taxon>Saccharomycotina</taxon>
        <taxon>Pichiomycetes</taxon>
        <taxon>Pachysolenaceae</taxon>
        <taxon>Pachysolen</taxon>
    </lineage>
</organism>
<dbReference type="GO" id="GO:0032543">
    <property type="term" value="P:mitochondrial translation"/>
    <property type="evidence" value="ECO:0007669"/>
    <property type="project" value="EnsemblFungi"/>
</dbReference>
<comment type="function">
    <text evidence="4">Necessary for protein synthesis in mitochondria. Functions as a ribosome recycling factor in mitochondria.</text>
</comment>
<evidence type="ECO:0000256" key="5">
    <source>
        <dbReference type="ARBA" id="ARBA00033107"/>
    </source>
</evidence>
<feature type="domain" description="Ribosome recycling factor" evidence="7">
    <location>
        <begin position="22"/>
        <end position="188"/>
    </location>
</feature>
<dbReference type="Gene3D" id="3.30.1360.40">
    <property type="match status" value="1"/>
</dbReference>
<evidence type="ECO:0000259" key="7">
    <source>
        <dbReference type="Pfam" id="PF01765"/>
    </source>
</evidence>
<keyword evidence="3" id="KW-0648">Protein biosynthesis</keyword>
<evidence type="ECO:0000256" key="3">
    <source>
        <dbReference type="ARBA" id="ARBA00022917"/>
    </source>
</evidence>
<dbReference type="Gene3D" id="1.10.132.20">
    <property type="entry name" value="Ribosome-recycling factor"/>
    <property type="match status" value="1"/>
</dbReference>
<keyword evidence="9" id="KW-1185">Reference proteome</keyword>
<protein>
    <recommendedName>
        <fullName evidence="2">Ribosome-recycling factor, mitochondrial</fullName>
    </recommendedName>
    <alternativeName>
        <fullName evidence="5">Ribosome-releasing factor, mitochondrial</fullName>
    </alternativeName>
</protein>
<gene>
    <name evidence="8" type="ORF">PACTADRAFT_22617</name>
</gene>